<protein>
    <submittedName>
        <fullName evidence="2">Uncharacterized protein</fullName>
    </submittedName>
</protein>
<evidence type="ECO:0000256" key="1">
    <source>
        <dbReference type="SAM" id="Phobius"/>
    </source>
</evidence>
<keyword evidence="1" id="KW-1133">Transmembrane helix</keyword>
<sequence length="118" mass="13812">YPTMKALIIVITIYIQWATTLDSLVLAMQQKSINDNLAIRSSNIQDWKKSLIDGQQQQEEEPGRMTNYISKLDSEIKLTSTQWNEYYKIIRSGYNNCIEFCRTNQRYETTGNMQSWAS</sequence>
<organism evidence="2">
    <name type="scientific">Arion vulgaris</name>
    <dbReference type="NCBI Taxonomy" id="1028688"/>
    <lineage>
        <taxon>Eukaryota</taxon>
        <taxon>Metazoa</taxon>
        <taxon>Spiralia</taxon>
        <taxon>Lophotrochozoa</taxon>
        <taxon>Mollusca</taxon>
        <taxon>Gastropoda</taxon>
        <taxon>Heterobranchia</taxon>
        <taxon>Euthyneura</taxon>
        <taxon>Panpulmonata</taxon>
        <taxon>Eupulmonata</taxon>
        <taxon>Stylommatophora</taxon>
        <taxon>Helicina</taxon>
        <taxon>Arionoidea</taxon>
        <taxon>Arionidae</taxon>
        <taxon>Arion</taxon>
    </lineage>
</organism>
<accession>A0A0B7A3E1</accession>
<dbReference type="EMBL" id="HACG01027721">
    <property type="protein sequence ID" value="CEK74586.1"/>
    <property type="molecule type" value="Transcribed_RNA"/>
</dbReference>
<keyword evidence="1" id="KW-0472">Membrane</keyword>
<name>A0A0B7A3E1_9EUPU</name>
<feature type="non-terminal residue" evidence="2">
    <location>
        <position position="118"/>
    </location>
</feature>
<keyword evidence="1" id="KW-0812">Transmembrane</keyword>
<gene>
    <name evidence="2" type="primary">ORF91710</name>
</gene>
<feature type="transmembrane region" description="Helical" evidence="1">
    <location>
        <begin position="6"/>
        <end position="27"/>
    </location>
</feature>
<reference evidence="2" key="1">
    <citation type="submission" date="2014-12" db="EMBL/GenBank/DDBJ databases">
        <title>Insight into the proteome of Arion vulgaris.</title>
        <authorList>
            <person name="Aradska J."/>
            <person name="Bulat T."/>
            <person name="Smidak R."/>
            <person name="Sarate P."/>
            <person name="Gangsoo J."/>
            <person name="Sialana F."/>
            <person name="Bilban M."/>
            <person name="Lubec G."/>
        </authorList>
    </citation>
    <scope>NUCLEOTIDE SEQUENCE</scope>
    <source>
        <tissue evidence="2">Skin</tissue>
    </source>
</reference>
<dbReference type="AlphaFoldDB" id="A0A0B7A3E1"/>
<proteinExistence type="predicted"/>
<feature type="non-terminal residue" evidence="2">
    <location>
        <position position="1"/>
    </location>
</feature>
<evidence type="ECO:0000313" key="2">
    <source>
        <dbReference type="EMBL" id="CEK74586.1"/>
    </source>
</evidence>